<protein>
    <submittedName>
        <fullName evidence="2">Uncharacterized protein</fullName>
    </submittedName>
</protein>
<gene>
    <name evidence="2" type="ORF">H8693_05985</name>
</gene>
<sequence>MKRMTQKTPAGVVLHPPYTIAQALERLAAFEDMQEALAAQRESVEKNLAEMRAAGKEKTATFHQLLARRLTLIQELDRIHLYAGLDGEP</sequence>
<dbReference type="Proteomes" id="UP000617951">
    <property type="component" value="Unassembled WGS sequence"/>
</dbReference>
<keyword evidence="1" id="KW-0175">Coiled coil</keyword>
<proteinExistence type="predicted"/>
<evidence type="ECO:0000313" key="3">
    <source>
        <dbReference type="Proteomes" id="UP000617951"/>
    </source>
</evidence>
<evidence type="ECO:0000313" key="2">
    <source>
        <dbReference type="EMBL" id="MBC8538478.1"/>
    </source>
</evidence>
<dbReference type="EMBL" id="JACRSS010000002">
    <property type="protein sequence ID" value="MBC8538478.1"/>
    <property type="molecule type" value="Genomic_DNA"/>
</dbReference>
<dbReference type="AlphaFoldDB" id="A0A926DGT5"/>
<feature type="coiled-coil region" evidence="1">
    <location>
        <begin position="20"/>
        <end position="54"/>
    </location>
</feature>
<name>A0A926DGT5_9FIRM</name>
<comment type="caution">
    <text evidence="2">The sequence shown here is derived from an EMBL/GenBank/DDBJ whole genome shotgun (WGS) entry which is preliminary data.</text>
</comment>
<dbReference type="RefSeq" id="WP_178620427.1">
    <property type="nucleotide sequence ID" value="NZ_JACRSS010000002.1"/>
</dbReference>
<keyword evidence="3" id="KW-1185">Reference proteome</keyword>
<reference evidence="2" key="1">
    <citation type="submission" date="2020-08" db="EMBL/GenBank/DDBJ databases">
        <title>Genome public.</title>
        <authorList>
            <person name="Liu C."/>
            <person name="Sun Q."/>
        </authorList>
    </citation>
    <scope>NUCLEOTIDE SEQUENCE</scope>
    <source>
        <strain evidence="2">NSJ-63</strain>
    </source>
</reference>
<organism evidence="2 3">
    <name type="scientific">Guopingia tenuis</name>
    <dbReference type="NCBI Taxonomy" id="2763656"/>
    <lineage>
        <taxon>Bacteria</taxon>
        <taxon>Bacillati</taxon>
        <taxon>Bacillota</taxon>
        <taxon>Clostridia</taxon>
        <taxon>Christensenellales</taxon>
        <taxon>Christensenellaceae</taxon>
        <taxon>Guopingia</taxon>
    </lineage>
</organism>
<evidence type="ECO:0000256" key="1">
    <source>
        <dbReference type="SAM" id="Coils"/>
    </source>
</evidence>
<accession>A0A926DGT5</accession>